<evidence type="ECO:0000256" key="8">
    <source>
        <dbReference type="PIRSR" id="PIRSR001549-1"/>
    </source>
</evidence>
<dbReference type="EMBL" id="SOEC01000001">
    <property type="protein sequence ID" value="TDX32965.1"/>
    <property type="molecule type" value="Genomic_DNA"/>
</dbReference>
<comment type="subunit">
    <text evidence="7">Heteromultimer composed of HisG and HisZ subunits.</text>
</comment>
<dbReference type="PANTHER" id="PTHR11476:SF7">
    <property type="entry name" value="HISTIDINE--TRNA LIGASE"/>
    <property type="match status" value="1"/>
</dbReference>
<keyword evidence="5 7" id="KW-0963">Cytoplasm</keyword>
<feature type="binding site" evidence="8">
    <location>
        <position position="126"/>
    </location>
    <ligand>
        <name>L-histidine</name>
        <dbReference type="ChEBI" id="CHEBI:57595"/>
    </ligand>
</feature>
<dbReference type="Pfam" id="PF13393">
    <property type="entry name" value="tRNA-synt_His"/>
    <property type="match status" value="1"/>
</dbReference>
<evidence type="ECO:0000256" key="1">
    <source>
        <dbReference type="ARBA" id="ARBA00004496"/>
    </source>
</evidence>
<dbReference type="STRING" id="442341.SAMN04487959_101259"/>
<reference evidence="11 13" key="2">
    <citation type="submission" date="2019-03" db="EMBL/GenBank/DDBJ databases">
        <title>Freshwater and sediment microbial communities from various areas in North America, analyzing microbe dynamics in response to fracking.</title>
        <authorList>
            <person name="Lamendella R."/>
        </authorList>
    </citation>
    <scope>NUCLEOTIDE SEQUENCE [LARGE SCALE GENOMIC DNA]</scope>
    <source>
        <strain evidence="11 13">6_TX</strain>
    </source>
</reference>
<keyword evidence="12" id="KW-1185">Reference proteome</keyword>
<evidence type="ECO:0000313" key="12">
    <source>
        <dbReference type="Proteomes" id="UP000199040"/>
    </source>
</evidence>
<feature type="domain" description="Class II Histidinyl-tRNA synthetase (HisRS)-like catalytic core" evidence="9">
    <location>
        <begin position="12"/>
        <end position="322"/>
    </location>
</feature>
<dbReference type="Gene3D" id="3.30.930.10">
    <property type="entry name" value="Bira Bifunctional Protein, Domain 2"/>
    <property type="match status" value="1"/>
</dbReference>
<evidence type="ECO:0000256" key="7">
    <source>
        <dbReference type="HAMAP-Rule" id="MF_00125"/>
    </source>
</evidence>
<dbReference type="OrthoDB" id="9769617at2"/>
<evidence type="ECO:0000256" key="4">
    <source>
        <dbReference type="ARBA" id="ARBA00020397"/>
    </source>
</evidence>
<evidence type="ECO:0000256" key="2">
    <source>
        <dbReference type="ARBA" id="ARBA00004667"/>
    </source>
</evidence>
<dbReference type="PANTHER" id="PTHR11476">
    <property type="entry name" value="HISTIDYL-TRNA SYNTHETASE"/>
    <property type="match status" value="1"/>
</dbReference>
<accession>A0A1I2YA91</accession>
<dbReference type="SUPFAM" id="SSF55681">
    <property type="entry name" value="Class II aaRS and biotin synthetases"/>
    <property type="match status" value="1"/>
</dbReference>
<dbReference type="InterPro" id="IPR041715">
    <property type="entry name" value="HisRS-like_core"/>
</dbReference>
<dbReference type="NCBIfam" id="NF009086">
    <property type="entry name" value="PRK12421.1"/>
    <property type="match status" value="1"/>
</dbReference>
<evidence type="ECO:0000256" key="6">
    <source>
        <dbReference type="ARBA" id="ARBA00025246"/>
    </source>
</evidence>
<dbReference type="Proteomes" id="UP000294489">
    <property type="component" value="Unassembled WGS sequence"/>
</dbReference>
<evidence type="ECO:0000256" key="5">
    <source>
        <dbReference type="ARBA" id="ARBA00022490"/>
    </source>
</evidence>
<name>A0A1I2YA91_9GAMM</name>
<evidence type="ECO:0000256" key="3">
    <source>
        <dbReference type="ARBA" id="ARBA00005539"/>
    </source>
</evidence>
<dbReference type="Proteomes" id="UP000199040">
    <property type="component" value="Unassembled WGS sequence"/>
</dbReference>
<dbReference type="NCBIfam" id="NF008935">
    <property type="entry name" value="PRK12292.1-1"/>
    <property type="match status" value="1"/>
</dbReference>
<dbReference type="InterPro" id="IPR045864">
    <property type="entry name" value="aa-tRNA-synth_II/BPL/LPL"/>
</dbReference>
<dbReference type="HAMAP" id="MF_00125">
    <property type="entry name" value="HisZ"/>
    <property type="match status" value="1"/>
</dbReference>
<organism evidence="10 12">
    <name type="scientific">Modicisalibacter xianhensis</name>
    <dbReference type="NCBI Taxonomy" id="442341"/>
    <lineage>
        <taxon>Bacteria</taxon>
        <taxon>Pseudomonadati</taxon>
        <taxon>Pseudomonadota</taxon>
        <taxon>Gammaproteobacteria</taxon>
        <taxon>Oceanospirillales</taxon>
        <taxon>Halomonadaceae</taxon>
        <taxon>Modicisalibacter</taxon>
    </lineage>
</organism>
<feature type="binding site" evidence="8">
    <location>
        <position position="112"/>
    </location>
    <ligand>
        <name>L-histidine</name>
        <dbReference type="ChEBI" id="CHEBI:57595"/>
    </ligand>
</feature>
<comment type="similarity">
    <text evidence="3 7">Belongs to the class-II aminoacyl-tRNA synthetase family. HisZ subfamily.</text>
</comment>
<proteinExistence type="inferred from homology"/>
<keyword evidence="7" id="KW-0368">Histidine biosynthesis</keyword>
<dbReference type="GO" id="GO:0005737">
    <property type="term" value="C:cytoplasm"/>
    <property type="evidence" value="ECO:0007669"/>
    <property type="project" value="UniProtKB-SubCell"/>
</dbReference>
<comment type="subcellular location">
    <subcellularLocation>
        <location evidence="1 7">Cytoplasm</location>
    </subcellularLocation>
</comment>
<keyword evidence="10" id="KW-0328">Glycosyltransferase</keyword>
<comment type="pathway">
    <text evidence="2 7">Amino-acid biosynthesis; L-histidine biosynthesis; L-histidine from 5-phospho-alpha-D-ribose 1-diphosphate: step 1/9.</text>
</comment>
<comment type="miscellaneous">
    <text evidence="7">This function is generally fulfilled by the C-terminal part of HisG, which is missing in some bacteria such as this one.</text>
</comment>
<feature type="binding site" evidence="8">
    <location>
        <position position="130"/>
    </location>
    <ligand>
        <name>L-histidine</name>
        <dbReference type="ChEBI" id="CHEBI:57595"/>
    </ligand>
</feature>
<dbReference type="UniPathway" id="UPA00031">
    <property type="reaction ID" value="UER00006"/>
</dbReference>
<dbReference type="RefSeq" id="WP_092842825.1">
    <property type="nucleotide sequence ID" value="NZ_FOPY01000001.1"/>
</dbReference>
<feature type="binding site" evidence="8">
    <location>
        <position position="273"/>
    </location>
    <ligand>
        <name>L-histidine</name>
        <dbReference type="ChEBI" id="CHEBI:57595"/>
    </ligand>
</feature>
<dbReference type="CDD" id="cd00773">
    <property type="entry name" value="HisRS-like_core"/>
    <property type="match status" value="1"/>
</dbReference>
<evidence type="ECO:0000259" key="9">
    <source>
        <dbReference type="Pfam" id="PF13393"/>
    </source>
</evidence>
<dbReference type="NCBIfam" id="TIGR00443">
    <property type="entry name" value="hisZ_biosyn_reg"/>
    <property type="match status" value="1"/>
</dbReference>
<dbReference type="InterPro" id="IPR004516">
    <property type="entry name" value="HisRS/HisZ"/>
</dbReference>
<sequence length="398" mass="43406">MTIADRWLLPDGMDEVLPPQATRMETLRRALLDLYYRWGYDLVMPPPVEFLDSLLTGTGTDLDLQTFKLTDQLTGRLMGASADVTPQVARMDAHSLKRQGPARLCYCSHVLRAKADQHQGGRSPVQVGVELFGHAGLEADLEILRLALSSLTTAGASEIHLALGHIGIYRALVQLANLQEDARRALFEAIERKSPSEVRTLVAMHVADAGLAEMFSALVNLHGGEETIEAARGALVDAPAEVVEALDQLQSLCQGVKRDYPDVTLYIDLADLRGYQYHTGMMFAAYVPGYGQALAKGGRYDDTGRAFGRARPATGFSMDLKLLATLVEQAPQADGIWAPTMATSETEAQQLNAAIAHLRNAGERVVQALPDQQTGPAEHRCNRQLVRLGDDWQVSPLT</sequence>
<dbReference type="AlphaFoldDB" id="A0A1I2YA91"/>
<dbReference type="PIRSF" id="PIRSF001549">
    <property type="entry name" value="His-tRNA_synth"/>
    <property type="match status" value="1"/>
</dbReference>
<keyword evidence="7" id="KW-0028">Amino-acid biosynthesis</keyword>
<keyword evidence="10" id="KW-0808">Transferase</keyword>
<evidence type="ECO:0000313" key="11">
    <source>
        <dbReference type="EMBL" id="TDX32965.1"/>
    </source>
</evidence>
<dbReference type="GO" id="GO:0000105">
    <property type="term" value="P:L-histidine biosynthetic process"/>
    <property type="evidence" value="ECO:0007669"/>
    <property type="project" value="UniProtKB-UniRule"/>
</dbReference>
<dbReference type="GO" id="GO:0016757">
    <property type="term" value="F:glycosyltransferase activity"/>
    <property type="evidence" value="ECO:0007669"/>
    <property type="project" value="UniProtKB-KW"/>
</dbReference>
<feature type="binding site" evidence="8">
    <location>
        <begin position="83"/>
        <end position="85"/>
    </location>
    <ligand>
        <name>L-histidine</name>
        <dbReference type="ChEBI" id="CHEBI:57595"/>
    </ligand>
</feature>
<comment type="function">
    <text evidence="6 7">Required for the first step of histidine biosynthesis. May allow the feedback regulation of ATP phosphoribosyltransferase activity by histidine.</text>
</comment>
<protein>
    <recommendedName>
        <fullName evidence="4 7">ATP phosphoribosyltransferase regulatory subunit</fullName>
    </recommendedName>
</protein>
<dbReference type="InterPro" id="IPR004517">
    <property type="entry name" value="HisZ"/>
</dbReference>
<dbReference type="EMBL" id="FOPY01000001">
    <property type="protein sequence ID" value="SFH21281.1"/>
    <property type="molecule type" value="Genomic_DNA"/>
</dbReference>
<gene>
    <name evidence="7" type="primary">hisZ</name>
    <name evidence="11" type="ORF">DFO67_101261</name>
    <name evidence="10" type="ORF">SAMN04487959_101259</name>
</gene>
<evidence type="ECO:0000313" key="13">
    <source>
        <dbReference type="Proteomes" id="UP000294489"/>
    </source>
</evidence>
<reference evidence="10 12" key="1">
    <citation type="submission" date="2016-10" db="EMBL/GenBank/DDBJ databases">
        <authorList>
            <person name="de Groot N.N."/>
        </authorList>
    </citation>
    <scope>NUCLEOTIDE SEQUENCE [LARGE SCALE GENOMIC DNA]</scope>
    <source>
        <strain evidence="10 12">CGMCC 1.6848</strain>
    </source>
</reference>
<evidence type="ECO:0000313" key="10">
    <source>
        <dbReference type="EMBL" id="SFH21281.1"/>
    </source>
</evidence>